<protein>
    <submittedName>
        <fullName evidence="1">Uncharacterized protein</fullName>
    </submittedName>
</protein>
<dbReference type="Proteomes" id="UP000245977">
    <property type="component" value="Chromosome"/>
</dbReference>
<dbReference type="STRING" id="1871111.GCA_001704615_00087"/>
<keyword evidence="2" id="KW-1185">Reference proteome</keyword>
<proteinExistence type="predicted"/>
<name>A0A2S2FC52_9GAMM</name>
<organism evidence="1 2">
    <name type="scientific">Acinetobacter defluvii</name>
    <dbReference type="NCBI Taxonomy" id="1871111"/>
    <lineage>
        <taxon>Bacteria</taxon>
        <taxon>Pseudomonadati</taxon>
        <taxon>Pseudomonadota</taxon>
        <taxon>Gammaproteobacteria</taxon>
        <taxon>Moraxellales</taxon>
        <taxon>Moraxellaceae</taxon>
        <taxon>Acinetobacter</taxon>
    </lineage>
</organism>
<accession>A0A2S2FC52</accession>
<sequence length="133" mass="15539">MIPELEQKYQQLTEAQKEIFRGYGLRQVKHFVELSLPKIEATLPKQGKVLGINAEGKVQAINTETQQVYLWISDQQWQVAKVASSHVDLKEDFIEIWQILELEKQDLIDLSHIHRDFLESQSRPLSEVSEMHE</sequence>
<dbReference type="EMBL" id="CP029397">
    <property type="protein sequence ID" value="AWL28557.1"/>
    <property type="molecule type" value="Genomic_DNA"/>
</dbReference>
<dbReference type="AlphaFoldDB" id="A0A2S2FC52"/>
<evidence type="ECO:0000313" key="2">
    <source>
        <dbReference type="Proteomes" id="UP000245977"/>
    </source>
</evidence>
<evidence type="ECO:0000313" key="1">
    <source>
        <dbReference type="EMBL" id="AWL28557.1"/>
    </source>
</evidence>
<reference evidence="1" key="1">
    <citation type="submission" date="2019-08" db="EMBL/GenBank/DDBJ databases">
        <title>The complete genome of Acinetobacter defluvii strain WCHAD010030.</title>
        <authorList>
            <person name="Hu Y."/>
            <person name="Qin J."/>
            <person name="Feng Y."/>
            <person name="Zong Z."/>
        </authorList>
    </citation>
    <scope>NUCLEOTIDE SEQUENCE</scope>
    <source>
        <strain evidence="1">WCHA30</strain>
    </source>
</reference>
<gene>
    <name evidence="1" type="ORF">DJ533_08255</name>
</gene>
<dbReference type="RefSeq" id="WP_065991966.1">
    <property type="nucleotide sequence ID" value="NZ_CP029397.2"/>
</dbReference>
<dbReference type="OrthoDB" id="6698785at2"/>
<dbReference type="KEGG" id="adv:DJ533_08255"/>